<organism evidence="3 4">
    <name type="scientific">Nitzschia inconspicua</name>
    <dbReference type="NCBI Taxonomy" id="303405"/>
    <lineage>
        <taxon>Eukaryota</taxon>
        <taxon>Sar</taxon>
        <taxon>Stramenopiles</taxon>
        <taxon>Ochrophyta</taxon>
        <taxon>Bacillariophyta</taxon>
        <taxon>Bacillariophyceae</taxon>
        <taxon>Bacillariophycidae</taxon>
        <taxon>Bacillariales</taxon>
        <taxon>Bacillariaceae</taxon>
        <taxon>Nitzschia</taxon>
    </lineage>
</organism>
<dbReference type="CDD" id="cd00207">
    <property type="entry name" value="fer2"/>
    <property type="match status" value="1"/>
</dbReference>
<feature type="chain" id="PRO_5039912817" evidence="1">
    <location>
        <begin position="24"/>
        <end position="241"/>
    </location>
</feature>
<feature type="domain" description="2Fe-2S ferredoxin-type" evidence="2">
    <location>
        <begin position="99"/>
        <end position="140"/>
    </location>
</feature>
<name>A0A9K3LZT5_9STRA</name>
<accession>A0A9K3LZT5</accession>
<dbReference type="PROSITE" id="PS00197">
    <property type="entry name" value="2FE2S_FER_1"/>
    <property type="match status" value="1"/>
</dbReference>
<proteinExistence type="predicted"/>
<sequence>MIQVHTLALPILVAILFVSTTLAFTSSPPFGNIATCSSTACQVVAGKNTGKGYTPKWTKKETLADKQGSTASLGFENVGLKGTIPVVFRQGNETRTSMAWAGQPLRDVAIQAGQFIQYGCGKGECGTCECMMNGKWVRPCIENVPAAAAGAGDLVIQVKAVKAKSKSSGTFFSIRSFLMGFWNNLLGMIGFVKFRKAARKNWEERKAYEDLVLKRTMEKKLARAREEAAKNGGTNPSPGMA</sequence>
<protein>
    <submittedName>
        <fullName evidence="3">2Fe-2S iron-sulfur cluster binding domain containing protein</fullName>
    </submittedName>
</protein>
<dbReference type="Proteomes" id="UP000693970">
    <property type="component" value="Unassembled WGS sequence"/>
</dbReference>
<dbReference type="InterPro" id="IPR006058">
    <property type="entry name" value="2Fe2S_fd_BS"/>
</dbReference>
<evidence type="ECO:0000313" key="4">
    <source>
        <dbReference type="Proteomes" id="UP000693970"/>
    </source>
</evidence>
<dbReference type="Pfam" id="PF00111">
    <property type="entry name" value="Fer2"/>
    <property type="match status" value="1"/>
</dbReference>
<reference evidence="3" key="2">
    <citation type="submission" date="2021-04" db="EMBL/GenBank/DDBJ databases">
        <authorList>
            <person name="Podell S."/>
        </authorList>
    </citation>
    <scope>NUCLEOTIDE SEQUENCE</scope>
    <source>
        <strain evidence="3">Hildebrandi</strain>
    </source>
</reference>
<reference evidence="3" key="1">
    <citation type="journal article" date="2021" name="Sci. Rep.">
        <title>Diploid genomic architecture of Nitzschia inconspicua, an elite biomass production diatom.</title>
        <authorList>
            <person name="Oliver A."/>
            <person name="Podell S."/>
            <person name="Pinowska A."/>
            <person name="Traller J.C."/>
            <person name="Smith S.R."/>
            <person name="McClure R."/>
            <person name="Beliaev A."/>
            <person name="Bohutskyi P."/>
            <person name="Hill E.A."/>
            <person name="Rabines A."/>
            <person name="Zheng H."/>
            <person name="Allen L.Z."/>
            <person name="Kuo A."/>
            <person name="Grigoriev I.V."/>
            <person name="Allen A.E."/>
            <person name="Hazlebeck D."/>
            <person name="Allen E.E."/>
        </authorList>
    </citation>
    <scope>NUCLEOTIDE SEQUENCE</scope>
    <source>
        <strain evidence="3">Hildebrandi</strain>
    </source>
</reference>
<dbReference type="OrthoDB" id="43540at2759"/>
<dbReference type="AlphaFoldDB" id="A0A9K3LZT5"/>
<dbReference type="EMBL" id="JAGRRH010000005">
    <property type="protein sequence ID" value="KAG7369631.1"/>
    <property type="molecule type" value="Genomic_DNA"/>
</dbReference>
<comment type="caution">
    <text evidence="3">The sequence shown here is derived from an EMBL/GenBank/DDBJ whole genome shotgun (WGS) entry which is preliminary data.</text>
</comment>
<evidence type="ECO:0000256" key="1">
    <source>
        <dbReference type="SAM" id="SignalP"/>
    </source>
</evidence>
<gene>
    <name evidence="3" type="ORF">IV203_027377</name>
</gene>
<feature type="signal peptide" evidence="1">
    <location>
        <begin position="1"/>
        <end position="23"/>
    </location>
</feature>
<evidence type="ECO:0000313" key="3">
    <source>
        <dbReference type="EMBL" id="KAG7369631.1"/>
    </source>
</evidence>
<dbReference type="GO" id="GO:0051537">
    <property type="term" value="F:2 iron, 2 sulfur cluster binding"/>
    <property type="evidence" value="ECO:0007669"/>
    <property type="project" value="InterPro"/>
</dbReference>
<keyword evidence="4" id="KW-1185">Reference proteome</keyword>
<keyword evidence="1" id="KW-0732">Signal</keyword>
<dbReference type="InterPro" id="IPR001041">
    <property type="entry name" value="2Fe-2S_ferredoxin-type"/>
</dbReference>
<evidence type="ECO:0000259" key="2">
    <source>
        <dbReference type="Pfam" id="PF00111"/>
    </source>
</evidence>